<dbReference type="EMBL" id="JAPTMU010000008">
    <property type="protein sequence ID" value="KAJ4939809.1"/>
    <property type="molecule type" value="Genomic_DNA"/>
</dbReference>
<evidence type="ECO:0000313" key="2">
    <source>
        <dbReference type="Proteomes" id="UP001219934"/>
    </source>
</evidence>
<gene>
    <name evidence="1" type="ORF">JOQ06_029245</name>
</gene>
<comment type="caution">
    <text evidence="1">The sequence shown here is derived from an EMBL/GenBank/DDBJ whole genome shotgun (WGS) entry which is preliminary data.</text>
</comment>
<proteinExistence type="predicted"/>
<name>A0AAD6FNN6_9TELE</name>
<evidence type="ECO:0000313" key="1">
    <source>
        <dbReference type="EMBL" id="KAJ4939809.1"/>
    </source>
</evidence>
<reference evidence="1" key="1">
    <citation type="submission" date="2022-11" db="EMBL/GenBank/DDBJ databases">
        <title>Chromosome-level genome of Pogonophryne albipinna.</title>
        <authorList>
            <person name="Jo E."/>
        </authorList>
    </citation>
    <scope>NUCLEOTIDE SEQUENCE</scope>
    <source>
        <strain evidence="1">SGF0006</strain>
        <tissue evidence="1">Muscle</tissue>
    </source>
</reference>
<organism evidence="1 2">
    <name type="scientific">Pogonophryne albipinna</name>
    <dbReference type="NCBI Taxonomy" id="1090488"/>
    <lineage>
        <taxon>Eukaryota</taxon>
        <taxon>Metazoa</taxon>
        <taxon>Chordata</taxon>
        <taxon>Craniata</taxon>
        <taxon>Vertebrata</taxon>
        <taxon>Euteleostomi</taxon>
        <taxon>Actinopterygii</taxon>
        <taxon>Neopterygii</taxon>
        <taxon>Teleostei</taxon>
        <taxon>Neoteleostei</taxon>
        <taxon>Acanthomorphata</taxon>
        <taxon>Eupercaria</taxon>
        <taxon>Perciformes</taxon>
        <taxon>Notothenioidei</taxon>
        <taxon>Pogonophryne</taxon>
    </lineage>
</organism>
<accession>A0AAD6FNN6</accession>
<dbReference type="AlphaFoldDB" id="A0AAD6FNN6"/>
<sequence>MNQRLSLLDACFPPTPSLPVYLLECLLTPEHNPADCAKELYELYCVFAAVWAFGGAMFQDQ</sequence>
<dbReference type="Proteomes" id="UP001219934">
    <property type="component" value="Unassembled WGS sequence"/>
</dbReference>
<feature type="non-terminal residue" evidence="1">
    <location>
        <position position="1"/>
    </location>
</feature>
<keyword evidence="2" id="KW-1185">Reference proteome</keyword>
<protein>
    <submittedName>
        <fullName evidence="1">Uncharacterized protein</fullName>
    </submittedName>
</protein>